<dbReference type="SUPFAM" id="SSF49265">
    <property type="entry name" value="Fibronectin type III"/>
    <property type="match status" value="1"/>
</dbReference>
<dbReference type="SMART" id="SM00060">
    <property type="entry name" value="FN3"/>
    <property type="match status" value="1"/>
</dbReference>
<protein>
    <recommendedName>
        <fullName evidence="7">Fibronectin type-III domain-containing protein</fullName>
    </recommendedName>
</protein>
<feature type="compositionally biased region" description="Polar residues" evidence="6">
    <location>
        <begin position="460"/>
        <end position="477"/>
    </location>
</feature>
<keyword evidence="3" id="KW-0863">Zinc-finger</keyword>
<accession>A0AAV2FPV7</accession>
<dbReference type="GO" id="GO:0008270">
    <property type="term" value="F:zinc ion binding"/>
    <property type="evidence" value="ECO:0007669"/>
    <property type="project" value="UniProtKB-KW"/>
</dbReference>
<feature type="region of interest" description="Disordered" evidence="6">
    <location>
        <begin position="446"/>
        <end position="484"/>
    </location>
</feature>
<evidence type="ECO:0000259" key="7">
    <source>
        <dbReference type="PROSITE" id="PS50853"/>
    </source>
</evidence>
<dbReference type="AlphaFoldDB" id="A0AAV2FPV7"/>
<dbReference type="Proteomes" id="UP001497516">
    <property type="component" value="Chromosome 7"/>
</dbReference>
<sequence length="641" mass="70351">MAGRELDSSDCGKLSMEEKRELVYQLWDQPDAAELLQAWSRHDILQILCSEMGKERKYTGLTKLKIIEQLLKIVSDKKSSFSAGYDKPGSSSPVEQKCSNKRQRKMDVPPSRLLPVTPTSGGGGDAPNQANTVYCKNSACKATMKQGDTFCKRCSCCICHKYDDNKDPSLWMICSTDPPFQGPACGMSCHLDCALKHESAGIGGKDEEGGGGRRGKLDGSFRCAGCGKINDLLVFLRKQLIVAKETRRVDILCYRLSVSQKLLNGTVKYQELLEIVDEAIKQLESEVGPITGLPVKMGRGIVNRLSVGSSVQKQCASVLELLDNFLSSFVSPPLQDPAAQAAAAGSSSMSSPITVQFEDATSTSITLVLSSEYSPNEPIVGYTLWHRKALAANYPAEPTCRLSVPNTTYILADLDPATEYWFKVTSFSNREEHLGTSEVHFSTCGAEDEEAEEISPSGGERSQSPVVTNCSSLSDPSSDLGKLDADHSTEECQIDTAVPTDTDVASLPITPCKLEMAKDIVGRKNPRSKDAAGESQDGTHFPFQLDERSNGNPEKEFEYCVKVIRWLECEGHIEKNFRQKFLTWYSLRASAEEMRVVKAFVDTLIEDPSALAEQLVDTFSECVSSKRLSVVPAGFCMKLWH</sequence>
<dbReference type="PANTHER" id="PTHR46286:SF2">
    <property type="entry name" value="VIN3-LIKE PROTEIN 2"/>
    <property type="match status" value="1"/>
</dbReference>
<dbReference type="InterPro" id="IPR044514">
    <property type="entry name" value="VIN3-like"/>
</dbReference>
<feature type="compositionally biased region" description="Basic and acidic residues" evidence="6">
    <location>
        <begin position="523"/>
        <end position="532"/>
    </location>
</feature>
<dbReference type="Gene3D" id="2.60.40.10">
    <property type="entry name" value="Immunoglobulins"/>
    <property type="match status" value="1"/>
</dbReference>
<evidence type="ECO:0000313" key="9">
    <source>
        <dbReference type="Proteomes" id="UP001497516"/>
    </source>
</evidence>
<keyword evidence="5" id="KW-0539">Nucleus</keyword>
<feature type="region of interest" description="Disordered" evidence="6">
    <location>
        <begin position="523"/>
        <end position="549"/>
    </location>
</feature>
<evidence type="ECO:0000256" key="4">
    <source>
        <dbReference type="ARBA" id="ARBA00022833"/>
    </source>
</evidence>
<dbReference type="CDD" id="cd00063">
    <property type="entry name" value="FN3"/>
    <property type="match status" value="1"/>
</dbReference>
<keyword evidence="4" id="KW-0862">Zinc</keyword>
<keyword evidence="9" id="KW-1185">Reference proteome</keyword>
<dbReference type="InterPro" id="IPR013783">
    <property type="entry name" value="Ig-like_fold"/>
</dbReference>
<keyword evidence="2" id="KW-0479">Metal-binding</keyword>
<dbReference type="Pfam" id="PF07227">
    <property type="entry name" value="PHD_Oberon"/>
    <property type="match status" value="1"/>
</dbReference>
<evidence type="ECO:0000313" key="8">
    <source>
        <dbReference type="EMBL" id="CAL1400368.1"/>
    </source>
</evidence>
<dbReference type="Pfam" id="PF23376">
    <property type="entry name" value="Fn3_VIN3"/>
    <property type="match status" value="1"/>
</dbReference>
<proteinExistence type="predicted"/>
<dbReference type="PANTHER" id="PTHR46286">
    <property type="entry name" value="VIN3-LIKE PROTEIN 2-RELATED"/>
    <property type="match status" value="1"/>
</dbReference>
<dbReference type="InterPro" id="IPR058585">
    <property type="entry name" value="Fn3_VIN3"/>
</dbReference>
<dbReference type="InterPro" id="IPR036116">
    <property type="entry name" value="FN3_sf"/>
</dbReference>
<evidence type="ECO:0000256" key="2">
    <source>
        <dbReference type="ARBA" id="ARBA00022723"/>
    </source>
</evidence>
<dbReference type="PROSITE" id="PS50853">
    <property type="entry name" value="FN3"/>
    <property type="match status" value="1"/>
</dbReference>
<dbReference type="GO" id="GO:0040029">
    <property type="term" value="P:epigenetic regulation of gene expression"/>
    <property type="evidence" value="ECO:0007669"/>
    <property type="project" value="InterPro"/>
</dbReference>
<dbReference type="GO" id="GO:0005634">
    <property type="term" value="C:nucleus"/>
    <property type="evidence" value="ECO:0007669"/>
    <property type="project" value="UniProtKB-SubCell"/>
</dbReference>
<comment type="subcellular location">
    <subcellularLocation>
        <location evidence="1">Nucleus</location>
    </subcellularLocation>
</comment>
<dbReference type="InterPro" id="IPR056990">
    <property type="entry name" value="VIN3-like_C"/>
</dbReference>
<dbReference type="GO" id="GO:0010048">
    <property type="term" value="P:vernalization response"/>
    <property type="evidence" value="ECO:0007669"/>
    <property type="project" value="InterPro"/>
</dbReference>
<evidence type="ECO:0000256" key="5">
    <source>
        <dbReference type="ARBA" id="ARBA00023242"/>
    </source>
</evidence>
<dbReference type="Pfam" id="PF23380">
    <property type="entry name" value="VIN3_C"/>
    <property type="match status" value="1"/>
</dbReference>
<feature type="region of interest" description="Disordered" evidence="6">
    <location>
        <begin position="82"/>
        <end position="125"/>
    </location>
</feature>
<gene>
    <name evidence="8" type="ORF">LTRI10_LOCUS40502</name>
</gene>
<name>A0AAV2FPV7_9ROSI</name>
<reference evidence="8 9" key="1">
    <citation type="submission" date="2024-04" db="EMBL/GenBank/DDBJ databases">
        <authorList>
            <person name="Fracassetti M."/>
        </authorList>
    </citation>
    <scope>NUCLEOTIDE SEQUENCE [LARGE SCALE GENOMIC DNA]</scope>
</reference>
<evidence type="ECO:0000256" key="1">
    <source>
        <dbReference type="ARBA" id="ARBA00004123"/>
    </source>
</evidence>
<dbReference type="InterPro" id="IPR032881">
    <property type="entry name" value="Oberon-like_PHD"/>
</dbReference>
<dbReference type="InterPro" id="IPR003961">
    <property type="entry name" value="FN3_dom"/>
</dbReference>
<evidence type="ECO:0000256" key="6">
    <source>
        <dbReference type="SAM" id="MobiDB-lite"/>
    </source>
</evidence>
<organism evidence="8 9">
    <name type="scientific">Linum trigynum</name>
    <dbReference type="NCBI Taxonomy" id="586398"/>
    <lineage>
        <taxon>Eukaryota</taxon>
        <taxon>Viridiplantae</taxon>
        <taxon>Streptophyta</taxon>
        <taxon>Embryophyta</taxon>
        <taxon>Tracheophyta</taxon>
        <taxon>Spermatophyta</taxon>
        <taxon>Magnoliopsida</taxon>
        <taxon>eudicotyledons</taxon>
        <taxon>Gunneridae</taxon>
        <taxon>Pentapetalae</taxon>
        <taxon>rosids</taxon>
        <taxon>fabids</taxon>
        <taxon>Malpighiales</taxon>
        <taxon>Linaceae</taxon>
        <taxon>Linum</taxon>
    </lineage>
</organism>
<feature type="domain" description="Fibronectin type-III" evidence="7">
    <location>
        <begin position="351"/>
        <end position="446"/>
    </location>
</feature>
<dbReference type="EMBL" id="OZ034820">
    <property type="protein sequence ID" value="CAL1400368.1"/>
    <property type="molecule type" value="Genomic_DNA"/>
</dbReference>
<evidence type="ECO:0000256" key="3">
    <source>
        <dbReference type="ARBA" id="ARBA00022771"/>
    </source>
</evidence>